<evidence type="ECO:0000313" key="7">
    <source>
        <dbReference type="Proteomes" id="UP001156215"/>
    </source>
</evidence>
<dbReference type="AlphaFoldDB" id="A0A9E9P3E9"/>
<dbReference type="SUPFAM" id="SSF46785">
    <property type="entry name" value="Winged helix' DNA-binding domain"/>
    <property type="match status" value="1"/>
</dbReference>
<keyword evidence="7" id="KW-1185">Reference proteome</keyword>
<dbReference type="InterPro" id="IPR058163">
    <property type="entry name" value="LysR-type_TF_proteobact-type"/>
</dbReference>
<keyword evidence="4" id="KW-0804">Transcription</keyword>
<evidence type="ECO:0000256" key="3">
    <source>
        <dbReference type="ARBA" id="ARBA00023125"/>
    </source>
</evidence>
<evidence type="ECO:0000259" key="5">
    <source>
        <dbReference type="PROSITE" id="PS50931"/>
    </source>
</evidence>
<dbReference type="InterPro" id="IPR005119">
    <property type="entry name" value="LysR_subst-bd"/>
</dbReference>
<comment type="similarity">
    <text evidence="1">Belongs to the LysR transcriptional regulatory family.</text>
</comment>
<gene>
    <name evidence="6" type="ORF">NB640_04665</name>
</gene>
<dbReference type="InterPro" id="IPR036388">
    <property type="entry name" value="WH-like_DNA-bd_sf"/>
</dbReference>
<dbReference type="PANTHER" id="PTHR30537">
    <property type="entry name" value="HTH-TYPE TRANSCRIPTIONAL REGULATOR"/>
    <property type="match status" value="1"/>
</dbReference>
<dbReference type="GO" id="GO:0003700">
    <property type="term" value="F:DNA-binding transcription factor activity"/>
    <property type="evidence" value="ECO:0007669"/>
    <property type="project" value="InterPro"/>
</dbReference>
<proteinExistence type="inferred from homology"/>
<dbReference type="Pfam" id="PF00126">
    <property type="entry name" value="HTH_1"/>
    <property type="match status" value="1"/>
</dbReference>
<dbReference type="GO" id="GO:0006351">
    <property type="term" value="P:DNA-templated transcription"/>
    <property type="evidence" value="ECO:0007669"/>
    <property type="project" value="TreeGrafter"/>
</dbReference>
<dbReference type="CDD" id="cd08422">
    <property type="entry name" value="PBP2_CrgA_like"/>
    <property type="match status" value="1"/>
</dbReference>
<dbReference type="InterPro" id="IPR036390">
    <property type="entry name" value="WH_DNA-bd_sf"/>
</dbReference>
<dbReference type="FunFam" id="1.10.10.10:FF:000001">
    <property type="entry name" value="LysR family transcriptional regulator"/>
    <property type="match status" value="1"/>
</dbReference>
<dbReference type="InterPro" id="IPR000847">
    <property type="entry name" value="LysR_HTH_N"/>
</dbReference>
<dbReference type="PANTHER" id="PTHR30537:SF5">
    <property type="entry name" value="HTH-TYPE TRANSCRIPTIONAL ACTIVATOR TTDR-RELATED"/>
    <property type="match status" value="1"/>
</dbReference>
<protein>
    <submittedName>
        <fullName evidence="6">LysR family transcriptional regulator</fullName>
    </submittedName>
</protein>
<sequence length="302" mass="34498">MIEILNDMPLFVEVARQKSFTAAADILDIPLSTVSRRVGAMEKKLGVPLLLRNSRNVELTEHGRVFFEHCEYIVSNALNACDSLVQDMHEPAGLVRFSAHLDSYYLLFPCLDTFAASWPKIQLQIRLVDRWSDLISEPFDLEFRLGKLPDSSLRVRKIGNLEHALYVSPKLLEIHAHPETPEDLFRFPCIVSSPPGNEWTFEQGNAKRILNIKPKLILNSISIALDFAIAGHGVINMPQSLAYRYERAGSLVRLLPDWKMTETEVNIVMPNHETPRRVRLFIDHLVAFMNQIELDIKADMEK</sequence>
<dbReference type="Gene3D" id="3.40.190.290">
    <property type="match status" value="1"/>
</dbReference>
<evidence type="ECO:0000256" key="1">
    <source>
        <dbReference type="ARBA" id="ARBA00009437"/>
    </source>
</evidence>
<dbReference type="Gene3D" id="1.10.10.10">
    <property type="entry name" value="Winged helix-like DNA-binding domain superfamily/Winged helix DNA-binding domain"/>
    <property type="match status" value="1"/>
</dbReference>
<dbReference type="KEGG" id="ovb:NB640_04665"/>
<accession>A0A9E9P3E9</accession>
<dbReference type="GO" id="GO:0043565">
    <property type="term" value="F:sequence-specific DNA binding"/>
    <property type="evidence" value="ECO:0007669"/>
    <property type="project" value="TreeGrafter"/>
</dbReference>
<evidence type="ECO:0000313" key="6">
    <source>
        <dbReference type="EMBL" id="WAW10934.1"/>
    </source>
</evidence>
<evidence type="ECO:0000256" key="2">
    <source>
        <dbReference type="ARBA" id="ARBA00023015"/>
    </source>
</evidence>
<dbReference type="Proteomes" id="UP001156215">
    <property type="component" value="Chromosome"/>
</dbReference>
<dbReference type="Pfam" id="PF03466">
    <property type="entry name" value="LysR_substrate"/>
    <property type="match status" value="1"/>
</dbReference>
<dbReference type="SUPFAM" id="SSF53850">
    <property type="entry name" value="Periplasmic binding protein-like II"/>
    <property type="match status" value="1"/>
</dbReference>
<evidence type="ECO:0000256" key="4">
    <source>
        <dbReference type="ARBA" id="ARBA00023163"/>
    </source>
</evidence>
<keyword evidence="2" id="KW-0805">Transcription regulation</keyword>
<dbReference type="RefSeq" id="WP_269310009.1">
    <property type="nucleotide sequence ID" value="NZ_CP098242.1"/>
</dbReference>
<dbReference type="EMBL" id="CP098242">
    <property type="protein sequence ID" value="WAW10934.1"/>
    <property type="molecule type" value="Genomic_DNA"/>
</dbReference>
<feature type="domain" description="HTH lysR-type" evidence="5">
    <location>
        <begin position="1"/>
        <end position="60"/>
    </location>
</feature>
<reference evidence="6" key="1">
    <citation type="journal article" date="2022" name="Front. Microbiol.">
        <title>New perspectives on an old grouping: The genomic and phenotypic variability of Oxalobacter formigenes and the implications for calcium oxalate stone prevention.</title>
        <authorList>
            <person name="Chmiel J.A."/>
            <person name="Carr C."/>
            <person name="Stuivenberg G.A."/>
            <person name="Venema R."/>
            <person name="Chanyi R.M."/>
            <person name="Al K.F."/>
            <person name="Giguere D."/>
            <person name="Say H."/>
            <person name="Akouris P.P."/>
            <person name="Dominguez Romero S.A."/>
            <person name="Kwong A."/>
            <person name="Tai V."/>
            <person name="Koval S.F."/>
            <person name="Razvi H."/>
            <person name="Bjazevic J."/>
            <person name="Burton J.P."/>
        </authorList>
    </citation>
    <scope>NUCLEOTIDE SEQUENCE</scope>
    <source>
        <strain evidence="6">WoOx3</strain>
    </source>
</reference>
<organism evidence="6 7">
    <name type="scientific">Oxalobacter vibrioformis</name>
    <dbReference type="NCBI Taxonomy" id="933080"/>
    <lineage>
        <taxon>Bacteria</taxon>
        <taxon>Pseudomonadati</taxon>
        <taxon>Pseudomonadota</taxon>
        <taxon>Betaproteobacteria</taxon>
        <taxon>Burkholderiales</taxon>
        <taxon>Oxalobacteraceae</taxon>
        <taxon>Oxalobacter</taxon>
    </lineage>
</organism>
<keyword evidence="3" id="KW-0238">DNA-binding</keyword>
<name>A0A9E9P3E9_9BURK</name>
<dbReference type="PROSITE" id="PS50931">
    <property type="entry name" value="HTH_LYSR"/>
    <property type="match status" value="1"/>
</dbReference>